<proteinExistence type="predicted"/>
<dbReference type="eggNOG" id="ENOG50302UE">
    <property type="taxonomic scope" value="Bacteria"/>
</dbReference>
<accession>Q82WE4</accession>
<dbReference type="STRING" id="228410.NE0740"/>
<dbReference type="RefSeq" id="WP_011111358.1">
    <property type="nucleotide sequence ID" value="NC_004757.1"/>
</dbReference>
<dbReference type="GeneID" id="87103933"/>
<reference evidence="1 2" key="1">
    <citation type="journal article" date="2003" name="J. Bacteriol.">
        <title>Complete genome sequence of the ammonia-oxidizing bacterium and obligate chemolithoautotroph Nitrosomonas europaea.</title>
        <authorList>
            <person name="Chain P."/>
            <person name="Lamerdin J."/>
            <person name="Larimer F."/>
            <person name="Regala W."/>
            <person name="Land M."/>
            <person name="Hauser L."/>
            <person name="Hooper A."/>
            <person name="Klotz M."/>
            <person name="Norton J."/>
            <person name="Sayavedra-Soto L."/>
            <person name="Arciero D."/>
            <person name="Hommes N."/>
            <person name="Whittaker M."/>
            <person name="Arp D."/>
        </authorList>
    </citation>
    <scope>NUCLEOTIDE SEQUENCE [LARGE SCALE GENOMIC DNA]</scope>
    <source>
        <strain evidence="2">ATCC 19718 / CIP 103999 / KCTC 2705 / NBRC 14298</strain>
    </source>
</reference>
<dbReference type="OrthoDB" id="8566278at2"/>
<evidence type="ECO:0000313" key="2">
    <source>
        <dbReference type="Proteomes" id="UP000001416"/>
    </source>
</evidence>
<keyword evidence="2" id="KW-1185">Reference proteome</keyword>
<dbReference type="KEGG" id="neu:NE0740"/>
<evidence type="ECO:0000313" key="1">
    <source>
        <dbReference type="EMBL" id="CAD84651.1"/>
    </source>
</evidence>
<gene>
    <name evidence="1" type="ordered locus">NE0740</name>
</gene>
<dbReference type="Proteomes" id="UP000001416">
    <property type="component" value="Chromosome"/>
</dbReference>
<dbReference type="EMBL" id="AL954747">
    <property type="protein sequence ID" value="CAD84651.1"/>
    <property type="molecule type" value="Genomic_DNA"/>
</dbReference>
<dbReference type="PROSITE" id="PS51318">
    <property type="entry name" value="TAT"/>
    <property type="match status" value="1"/>
</dbReference>
<organism evidence="1 2">
    <name type="scientific">Nitrosomonas europaea (strain ATCC 19718 / CIP 103999 / KCTC 2705 / NBRC 14298)</name>
    <dbReference type="NCBI Taxonomy" id="228410"/>
    <lineage>
        <taxon>Bacteria</taxon>
        <taxon>Pseudomonadati</taxon>
        <taxon>Pseudomonadota</taxon>
        <taxon>Betaproteobacteria</taxon>
        <taxon>Nitrosomonadales</taxon>
        <taxon>Nitrosomonadaceae</taxon>
        <taxon>Nitrosomonas</taxon>
    </lineage>
</organism>
<dbReference type="HOGENOM" id="CLU_882315_0_0_4"/>
<protein>
    <submittedName>
        <fullName evidence="1">Uncharacterized protein</fullName>
    </submittedName>
</protein>
<name>Q82WE4_NITEU</name>
<sequence length="315" mass="33871">MDETRRDFIKGMFASGTFLALGVPGIARAASVGPLFDSTRNCRLLLGNTTGAESFAKGVQSACFNHGSRHHGALPVFRFESELSTGFLHLVDLLMQSRNTRWIAVMDHADAAIFTELIRNSAAHLLASGSHTFAAGDHAALPLRHVWAAASPAYSTGGLLASMLAREQYSFSIVERFLTQSAGESIENAALSLPEFLPYHRADQPVTRLYCAGVPLPEAGRLLGWETSKNQESLFSRTIASTASRNETAGSTTVEYPQSGDWVEATGYAVAAAALGMKINRESCSERAFVYRSGQGHPDHKGLSGVNFASFVIDV</sequence>
<dbReference type="InterPro" id="IPR006311">
    <property type="entry name" value="TAT_signal"/>
</dbReference>
<dbReference type="AlphaFoldDB" id="Q82WE4"/>